<feature type="domain" description="CUB" evidence="4">
    <location>
        <begin position="105"/>
        <end position="225"/>
    </location>
</feature>
<comment type="caution">
    <text evidence="2">Lacks conserved residue(s) required for the propagation of feature annotation.</text>
</comment>
<dbReference type="Proteomes" id="UP000007879">
    <property type="component" value="Unassembled WGS sequence"/>
</dbReference>
<reference evidence="6" key="1">
    <citation type="journal article" date="2010" name="Nature">
        <title>The Amphimedon queenslandica genome and the evolution of animal complexity.</title>
        <authorList>
            <person name="Srivastava M."/>
            <person name="Simakov O."/>
            <person name="Chapman J."/>
            <person name="Fahey B."/>
            <person name="Gauthier M.E."/>
            <person name="Mitros T."/>
            <person name="Richards G.S."/>
            <person name="Conaco C."/>
            <person name="Dacre M."/>
            <person name="Hellsten U."/>
            <person name="Larroux C."/>
            <person name="Putnam N.H."/>
            <person name="Stanke M."/>
            <person name="Adamska M."/>
            <person name="Darling A."/>
            <person name="Degnan S.M."/>
            <person name="Oakley T.H."/>
            <person name="Plachetzki D.C."/>
            <person name="Zhai Y."/>
            <person name="Adamski M."/>
            <person name="Calcino A."/>
            <person name="Cummins S.F."/>
            <person name="Goodstein D.M."/>
            <person name="Harris C."/>
            <person name="Jackson D.J."/>
            <person name="Leys S.P."/>
            <person name="Shu S."/>
            <person name="Woodcroft B.J."/>
            <person name="Vervoort M."/>
            <person name="Kosik K.S."/>
            <person name="Manning G."/>
            <person name="Degnan B.M."/>
            <person name="Rokhsar D.S."/>
        </authorList>
    </citation>
    <scope>NUCLEOTIDE SEQUENCE [LARGE SCALE GENOMIC DNA]</scope>
</reference>
<keyword evidence="3" id="KW-0732">Signal</keyword>
<reference evidence="5" key="2">
    <citation type="submission" date="2017-05" db="UniProtKB">
        <authorList>
            <consortium name="EnsemblMetazoa"/>
        </authorList>
    </citation>
    <scope>IDENTIFICATION</scope>
</reference>
<accession>A0A1X7VLX5</accession>
<dbReference type="InParanoid" id="A0A1X7VLX5"/>
<dbReference type="EnsemblMetazoa" id="Aqu2.1.40830_001">
    <property type="protein sequence ID" value="Aqu2.1.40830_001"/>
    <property type="gene ID" value="Aqu2.1.40830"/>
</dbReference>
<feature type="domain" description="CUB" evidence="4">
    <location>
        <begin position="231"/>
        <end position="352"/>
    </location>
</feature>
<dbReference type="PANTHER" id="PTHR24255">
    <property type="entry name" value="COMPLEMENT COMPONENT 1, S SUBCOMPONENT-RELATED"/>
    <property type="match status" value="1"/>
</dbReference>
<dbReference type="Gene3D" id="2.60.120.290">
    <property type="entry name" value="Spermadhesin, CUB domain"/>
    <property type="match status" value="2"/>
</dbReference>
<evidence type="ECO:0000259" key="4">
    <source>
        <dbReference type="PROSITE" id="PS01180"/>
    </source>
</evidence>
<dbReference type="Pfam" id="PF00431">
    <property type="entry name" value="CUB"/>
    <property type="match status" value="2"/>
</dbReference>
<dbReference type="CDD" id="cd00041">
    <property type="entry name" value="CUB"/>
    <property type="match status" value="2"/>
</dbReference>
<dbReference type="GO" id="GO:0005615">
    <property type="term" value="C:extracellular space"/>
    <property type="evidence" value="ECO:0007669"/>
    <property type="project" value="TreeGrafter"/>
</dbReference>
<dbReference type="PANTHER" id="PTHR24255:SF31">
    <property type="entry name" value="CUBILIN-LIKE PROTEIN"/>
    <property type="match status" value="1"/>
</dbReference>
<dbReference type="PROSITE" id="PS01180">
    <property type="entry name" value="CUB"/>
    <property type="match status" value="2"/>
</dbReference>
<name>A0A1X7VLX5_AMPQE</name>
<dbReference type="OrthoDB" id="6149709at2759"/>
<dbReference type="EnsemblMetazoa" id="XM_011411582.2">
    <property type="protein sequence ID" value="XP_011409884.2"/>
    <property type="gene ID" value="LOC105316580"/>
</dbReference>
<dbReference type="SMART" id="SM00042">
    <property type="entry name" value="CUB"/>
    <property type="match status" value="2"/>
</dbReference>
<dbReference type="KEGG" id="aqu:105316580"/>
<dbReference type="eggNOG" id="KOG3714">
    <property type="taxonomic scope" value="Eukaryota"/>
</dbReference>
<feature type="signal peptide" evidence="3">
    <location>
        <begin position="1"/>
        <end position="22"/>
    </location>
</feature>
<evidence type="ECO:0000256" key="2">
    <source>
        <dbReference type="PROSITE-ProRule" id="PRU00059"/>
    </source>
</evidence>
<dbReference type="STRING" id="400682.A0A1X7VLX5"/>
<evidence type="ECO:0000256" key="1">
    <source>
        <dbReference type="ARBA" id="ARBA00023157"/>
    </source>
</evidence>
<feature type="chain" id="PRO_5010883828" description="CUB domain-containing protein" evidence="3">
    <location>
        <begin position="23"/>
        <end position="369"/>
    </location>
</feature>
<proteinExistence type="predicted"/>
<dbReference type="AlphaFoldDB" id="A0A1X7VLX5"/>
<evidence type="ECO:0000256" key="3">
    <source>
        <dbReference type="SAM" id="SignalP"/>
    </source>
</evidence>
<keyword evidence="1" id="KW-1015">Disulfide bond</keyword>
<protein>
    <recommendedName>
        <fullName evidence="4">CUB domain-containing protein</fullName>
    </recommendedName>
</protein>
<gene>
    <name evidence="5" type="primary">105316580</name>
</gene>
<sequence>MSSISISKTIAVSLLLIMLATAAVSQLKCYYGVGQYRNCTCGVQYRILEKRCCSSEECQQPVLTTENFTCPFVCQNGGTYDAERKLCQCPASHHGLCCEQETPQCGEVFLTHKGDIFSLNYPNNYPNNANCIWKISTDPERRIVIGPESFSVEPGNNIYSCNYDYLQLWDGTSESKHSLGVFCGGSKSYHKTFQTLYSTGSNLFIQFRSDFIVSKRGFHLKYSVFYAGQECGPYSIYTLSRGTITSPHYPIKYRPNENCQWTIQVMPKHDVYLTFQNIDIISTGNCRYGDYLLVTGKTSDKKVKHIAAFCGKVPPRLFKIPAESKGLEEITLIFKTDQIYEGRGFVLNYRQILSNGSSGDESGIMAEDN</sequence>
<dbReference type="InterPro" id="IPR000859">
    <property type="entry name" value="CUB_dom"/>
</dbReference>
<evidence type="ECO:0000313" key="6">
    <source>
        <dbReference type="Proteomes" id="UP000007879"/>
    </source>
</evidence>
<dbReference type="InterPro" id="IPR035914">
    <property type="entry name" value="Sperma_CUB_dom_sf"/>
</dbReference>
<dbReference type="SUPFAM" id="SSF49854">
    <property type="entry name" value="Spermadhesin, CUB domain"/>
    <property type="match status" value="2"/>
</dbReference>
<keyword evidence="6" id="KW-1185">Reference proteome</keyword>
<organism evidence="5">
    <name type="scientific">Amphimedon queenslandica</name>
    <name type="common">Sponge</name>
    <dbReference type="NCBI Taxonomy" id="400682"/>
    <lineage>
        <taxon>Eukaryota</taxon>
        <taxon>Metazoa</taxon>
        <taxon>Porifera</taxon>
        <taxon>Demospongiae</taxon>
        <taxon>Heteroscleromorpha</taxon>
        <taxon>Haplosclerida</taxon>
        <taxon>Niphatidae</taxon>
        <taxon>Amphimedon</taxon>
    </lineage>
</organism>
<dbReference type="FunFam" id="2.60.120.290:FF:000013">
    <property type="entry name" value="Membrane frizzled-related protein"/>
    <property type="match status" value="1"/>
</dbReference>
<dbReference type="OMA" id="YANANCS"/>
<dbReference type="GO" id="GO:0004252">
    <property type="term" value="F:serine-type endopeptidase activity"/>
    <property type="evidence" value="ECO:0007669"/>
    <property type="project" value="TreeGrafter"/>
</dbReference>
<evidence type="ECO:0000313" key="5">
    <source>
        <dbReference type="EnsemblMetazoa" id="Aqu2.1.40830_001"/>
    </source>
</evidence>